<keyword evidence="8" id="KW-1185">Reference proteome</keyword>
<dbReference type="Proteomes" id="UP001185092">
    <property type="component" value="Unassembled WGS sequence"/>
</dbReference>
<dbReference type="InterPro" id="IPR000172">
    <property type="entry name" value="GMC_OxRdtase_N"/>
</dbReference>
<evidence type="ECO:0000259" key="6">
    <source>
        <dbReference type="Pfam" id="PF05199"/>
    </source>
</evidence>
<keyword evidence="4" id="KW-0560">Oxidoreductase</keyword>
<dbReference type="Gene3D" id="3.50.50.60">
    <property type="entry name" value="FAD/NAD(P)-binding domain"/>
    <property type="match status" value="2"/>
</dbReference>
<evidence type="ECO:0000256" key="3">
    <source>
        <dbReference type="ARBA" id="ARBA00022827"/>
    </source>
</evidence>
<evidence type="ECO:0000256" key="2">
    <source>
        <dbReference type="ARBA" id="ARBA00022630"/>
    </source>
</evidence>
<evidence type="ECO:0000256" key="1">
    <source>
        <dbReference type="ARBA" id="ARBA00010790"/>
    </source>
</evidence>
<feature type="domain" description="Glucose-methanol-choline oxidoreductase N-terminal" evidence="5">
    <location>
        <begin position="7"/>
        <end position="304"/>
    </location>
</feature>
<sequence>MNKDYDVIIVGTGAGGGTLLHKLAKENPNLKILILERGSFLPREKENWNSISVFQNDRYHTKEKWYDKNENPIHPGTGYWVGGNTKVYGAALFRLRENDFNEVKHQDGVSPVWPLKYSDFEPYYDEAEKLYNVHGLQGIDASEPRIKKYHYPPVQHETRIQEVHDKLKDKGLNPFYIPLGVKLNEENELESQCIKCNTCDGFPCLIHAKADSDINCVRPSLKKDNITLITEAKVTKLHTTTSGDTINKVEFTKDGEIQFAEAKIVVVSCGAINSAVLLLNSANEKHPNGLANSSDLVGRNFMKHNNGAILGLSDKPNPTSFQKTLAVNDFYWGDKDYKYPMGHVQLLGKVDKDMLGADAPSFAPGFVLEQMATHSIDWWLTNEDLPDLENRVFTKNGKIHLVYKDNNQKSFQKLMDKWTKILKSIDCANYIVPHSLYFKKKIPLQAVGHQCGTMRFGEDPKESVLDVNCKAHDLTNLYVVDGSFFPSSGAVNPSLTIIANALRVAKHISQHFNS</sequence>
<feature type="domain" description="Glucose-methanol-choline oxidoreductase C-terminal" evidence="6">
    <location>
        <begin position="445"/>
        <end position="501"/>
    </location>
</feature>
<evidence type="ECO:0000259" key="5">
    <source>
        <dbReference type="Pfam" id="PF00732"/>
    </source>
</evidence>
<comment type="caution">
    <text evidence="7">The sequence shown here is derived from an EMBL/GenBank/DDBJ whole genome shotgun (WGS) entry which is preliminary data.</text>
</comment>
<dbReference type="Pfam" id="PF00732">
    <property type="entry name" value="GMC_oxred_N"/>
    <property type="match status" value="1"/>
</dbReference>
<gene>
    <name evidence="7" type="ORF">HNQ88_002784</name>
</gene>
<dbReference type="Pfam" id="PF05199">
    <property type="entry name" value="GMC_oxred_C"/>
    <property type="match status" value="1"/>
</dbReference>
<name>A0AAE3XKX3_9BACT</name>
<dbReference type="SUPFAM" id="SSF51905">
    <property type="entry name" value="FAD/NAD(P)-binding domain"/>
    <property type="match status" value="1"/>
</dbReference>
<dbReference type="RefSeq" id="WP_309939494.1">
    <property type="nucleotide sequence ID" value="NZ_AP025305.1"/>
</dbReference>
<keyword evidence="3" id="KW-0274">FAD</keyword>
<proteinExistence type="inferred from homology"/>
<organism evidence="7 8">
    <name type="scientific">Aureibacter tunicatorum</name>
    <dbReference type="NCBI Taxonomy" id="866807"/>
    <lineage>
        <taxon>Bacteria</taxon>
        <taxon>Pseudomonadati</taxon>
        <taxon>Bacteroidota</taxon>
        <taxon>Cytophagia</taxon>
        <taxon>Cytophagales</taxon>
        <taxon>Persicobacteraceae</taxon>
        <taxon>Aureibacter</taxon>
    </lineage>
</organism>
<reference evidence="7" key="1">
    <citation type="submission" date="2023-07" db="EMBL/GenBank/DDBJ databases">
        <title>Genomic Encyclopedia of Type Strains, Phase IV (KMG-IV): sequencing the most valuable type-strain genomes for metagenomic binning, comparative biology and taxonomic classification.</title>
        <authorList>
            <person name="Goeker M."/>
        </authorList>
    </citation>
    <scope>NUCLEOTIDE SEQUENCE</scope>
    <source>
        <strain evidence="7">DSM 26174</strain>
    </source>
</reference>
<dbReference type="InterPro" id="IPR007867">
    <property type="entry name" value="GMC_OxRtase_C"/>
</dbReference>
<dbReference type="EMBL" id="JAVDQD010000003">
    <property type="protein sequence ID" value="MDR6239736.1"/>
    <property type="molecule type" value="Genomic_DNA"/>
</dbReference>
<comment type="similarity">
    <text evidence="1">Belongs to the GMC oxidoreductase family.</text>
</comment>
<dbReference type="PANTHER" id="PTHR46056:SF12">
    <property type="entry name" value="LONG-CHAIN-ALCOHOL OXIDASE"/>
    <property type="match status" value="1"/>
</dbReference>
<protein>
    <submittedName>
        <fullName evidence="7">Choline dehydrogenase-like flavoprotein</fullName>
    </submittedName>
</protein>
<accession>A0AAE3XKX3</accession>
<dbReference type="InterPro" id="IPR036188">
    <property type="entry name" value="FAD/NAD-bd_sf"/>
</dbReference>
<dbReference type="PANTHER" id="PTHR46056">
    <property type="entry name" value="LONG-CHAIN-ALCOHOL OXIDASE"/>
    <property type="match status" value="1"/>
</dbReference>
<evidence type="ECO:0000313" key="8">
    <source>
        <dbReference type="Proteomes" id="UP001185092"/>
    </source>
</evidence>
<evidence type="ECO:0000256" key="4">
    <source>
        <dbReference type="ARBA" id="ARBA00023002"/>
    </source>
</evidence>
<evidence type="ECO:0000313" key="7">
    <source>
        <dbReference type="EMBL" id="MDR6239736.1"/>
    </source>
</evidence>
<dbReference type="AlphaFoldDB" id="A0AAE3XKX3"/>
<dbReference type="GO" id="GO:0016614">
    <property type="term" value="F:oxidoreductase activity, acting on CH-OH group of donors"/>
    <property type="evidence" value="ECO:0007669"/>
    <property type="project" value="InterPro"/>
</dbReference>
<keyword evidence="2" id="KW-0285">Flavoprotein</keyword>
<dbReference type="GO" id="GO:0050660">
    <property type="term" value="F:flavin adenine dinucleotide binding"/>
    <property type="evidence" value="ECO:0007669"/>
    <property type="project" value="InterPro"/>
</dbReference>